<feature type="transmembrane region" description="Helical" evidence="7">
    <location>
        <begin position="7"/>
        <end position="25"/>
    </location>
</feature>
<evidence type="ECO:0000256" key="5">
    <source>
        <dbReference type="ARBA" id="ARBA00022989"/>
    </source>
</evidence>
<feature type="transmembrane region" description="Helical" evidence="7">
    <location>
        <begin position="184"/>
        <end position="202"/>
    </location>
</feature>
<keyword evidence="5 7" id="KW-1133">Transmembrane helix</keyword>
<evidence type="ECO:0000256" key="2">
    <source>
        <dbReference type="ARBA" id="ARBA00022448"/>
    </source>
</evidence>
<comment type="caution">
    <text evidence="9">The sequence shown here is derived from an EMBL/GenBank/DDBJ whole genome shotgun (WGS) entry which is preliminary data.</text>
</comment>
<dbReference type="AlphaFoldDB" id="A0A7V3N4S4"/>
<protein>
    <submittedName>
        <fullName evidence="9">ABC transporter permease</fullName>
    </submittedName>
</protein>
<dbReference type="Pfam" id="PF00528">
    <property type="entry name" value="BPD_transp_1"/>
    <property type="match status" value="1"/>
</dbReference>
<proteinExistence type="inferred from homology"/>
<comment type="similarity">
    <text evidence="7">Belongs to the binding-protein-dependent transport system permease family.</text>
</comment>
<evidence type="ECO:0000256" key="6">
    <source>
        <dbReference type="ARBA" id="ARBA00023136"/>
    </source>
</evidence>
<feature type="transmembrane region" description="Helical" evidence="7">
    <location>
        <begin position="239"/>
        <end position="263"/>
    </location>
</feature>
<evidence type="ECO:0000256" key="4">
    <source>
        <dbReference type="ARBA" id="ARBA00022692"/>
    </source>
</evidence>
<feature type="transmembrane region" description="Helical" evidence="7">
    <location>
        <begin position="106"/>
        <end position="124"/>
    </location>
</feature>
<dbReference type="GO" id="GO:0055085">
    <property type="term" value="P:transmembrane transport"/>
    <property type="evidence" value="ECO:0007669"/>
    <property type="project" value="InterPro"/>
</dbReference>
<gene>
    <name evidence="9" type="ORF">ENV41_04255</name>
</gene>
<feature type="transmembrane region" description="Helical" evidence="7">
    <location>
        <begin position="70"/>
        <end position="94"/>
    </location>
</feature>
<dbReference type="GO" id="GO:0005886">
    <property type="term" value="C:plasma membrane"/>
    <property type="evidence" value="ECO:0007669"/>
    <property type="project" value="UniProtKB-SubCell"/>
</dbReference>
<dbReference type="InterPro" id="IPR050366">
    <property type="entry name" value="BP-dependent_transpt_permease"/>
</dbReference>
<dbReference type="PANTHER" id="PTHR43386:SF1">
    <property type="entry name" value="D,D-DIPEPTIDE TRANSPORT SYSTEM PERMEASE PROTEIN DDPC-RELATED"/>
    <property type="match status" value="1"/>
</dbReference>
<feature type="transmembrane region" description="Helical" evidence="7">
    <location>
        <begin position="130"/>
        <end position="150"/>
    </location>
</feature>
<comment type="subcellular location">
    <subcellularLocation>
        <location evidence="1 7">Cell membrane</location>
        <topology evidence="1 7">Multi-pass membrane protein</topology>
    </subcellularLocation>
</comment>
<dbReference type="Gene3D" id="1.10.3720.10">
    <property type="entry name" value="MetI-like"/>
    <property type="match status" value="1"/>
</dbReference>
<organism evidence="9">
    <name type="scientific">candidate division CPR3 bacterium</name>
    <dbReference type="NCBI Taxonomy" id="2268181"/>
    <lineage>
        <taxon>Bacteria</taxon>
        <taxon>Bacteria division CPR3</taxon>
    </lineage>
</organism>
<feature type="domain" description="ABC transmembrane type-1" evidence="8">
    <location>
        <begin position="68"/>
        <end position="256"/>
    </location>
</feature>
<dbReference type="InterPro" id="IPR035906">
    <property type="entry name" value="MetI-like_sf"/>
</dbReference>
<keyword evidence="2 7" id="KW-0813">Transport</keyword>
<dbReference type="InterPro" id="IPR000515">
    <property type="entry name" value="MetI-like"/>
</dbReference>
<keyword evidence="6 7" id="KW-0472">Membrane</keyword>
<keyword evidence="3" id="KW-1003">Cell membrane</keyword>
<reference evidence="9" key="1">
    <citation type="journal article" date="2020" name="mSystems">
        <title>Genome- and Community-Level Interaction Insights into Carbon Utilization and Element Cycling Functions of Hydrothermarchaeota in Hydrothermal Sediment.</title>
        <authorList>
            <person name="Zhou Z."/>
            <person name="Liu Y."/>
            <person name="Xu W."/>
            <person name="Pan J."/>
            <person name="Luo Z.H."/>
            <person name="Li M."/>
        </authorList>
    </citation>
    <scope>NUCLEOTIDE SEQUENCE [LARGE SCALE GENOMIC DNA]</scope>
    <source>
        <strain evidence="9">SpSt-757</strain>
    </source>
</reference>
<evidence type="ECO:0000256" key="3">
    <source>
        <dbReference type="ARBA" id="ARBA00022475"/>
    </source>
</evidence>
<evidence type="ECO:0000256" key="1">
    <source>
        <dbReference type="ARBA" id="ARBA00004651"/>
    </source>
</evidence>
<dbReference type="CDD" id="cd06261">
    <property type="entry name" value="TM_PBP2"/>
    <property type="match status" value="1"/>
</dbReference>
<dbReference type="PROSITE" id="PS50928">
    <property type="entry name" value="ABC_TM1"/>
    <property type="match status" value="1"/>
</dbReference>
<name>A0A7V3N4S4_UNCC3</name>
<evidence type="ECO:0000313" key="9">
    <source>
        <dbReference type="EMBL" id="HFZ09326.1"/>
    </source>
</evidence>
<sequence length="272" mass="30134">MRFKLRPSIWVSILLLIILAIFAIFETQICPYDPLSIEFSPMEPPNLKNWFGTDNLGRDVFSRFVAGARISFVVALTSILFAAFLGVLLGLIAAYFKKTQAVIMRIMDAIWAFPMLLLAMALAASLRPGISTVIIAISLVYTPLFARLVYSQALSIIEREFILAARAFGCQPFRMLFTHVLPNLAAPVIVQATLTVGTAIVLESSLSFLGVGIQPPTPSWGVMIQTGYKWLEQAPWMSIFPGLGIYFTVVSFSVLGDWLRIILDPKQLTQKA</sequence>
<dbReference type="PANTHER" id="PTHR43386">
    <property type="entry name" value="OLIGOPEPTIDE TRANSPORT SYSTEM PERMEASE PROTEIN APPC"/>
    <property type="match status" value="1"/>
</dbReference>
<accession>A0A7V3N4S4</accession>
<evidence type="ECO:0000259" key="8">
    <source>
        <dbReference type="PROSITE" id="PS50928"/>
    </source>
</evidence>
<keyword evidence="4 7" id="KW-0812">Transmembrane</keyword>
<dbReference type="EMBL" id="DTGG01000128">
    <property type="protein sequence ID" value="HFZ09326.1"/>
    <property type="molecule type" value="Genomic_DNA"/>
</dbReference>
<evidence type="ECO:0000256" key="7">
    <source>
        <dbReference type="RuleBase" id="RU363032"/>
    </source>
</evidence>
<dbReference type="SUPFAM" id="SSF161098">
    <property type="entry name" value="MetI-like"/>
    <property type="match status" value="1"/>
</dbReference>